<feature type="region of interest" description="Disordered" evidence="2">
    <location>
        <begin position="421"/>
        <end position="543"/>
    </location>
</feature>
<sequence>MSAEIPRNRTSLESCLNPKTGCLESLQKLPMSPPYPTISTSLSQEVLEEQQISEPDRTTSQTAQHDVKASRRLPAENTGQKELLLQLQVQQLQRVLQEQNTLLSLISPGLILSPAFLAPWQVQTPSSLSETDLLNSAGNSDAFKENLTKPTYFCELENESDALATENSSDVAPSAELRCLSPIKEESSDPTSEDCPLSPFGSRQGLLPNPEERPIRPGLRKEQTTFEEFVEEHLKTEQAVLQDNNQKQTRGAEKRNFLRKGEGTSRLSNVKHFSKNTHRRRSVSPQMRSMKMLRPTDLHQKEMQQTSDLKESLNKTGAQQDNDLSSNKDGKDSAWTANITNNANSPKSKLNVGEMKSNGLAKGNKSCTNHQHNSVGFKKINDHIIKVHQKNNSPPTNHRWQNQSGKASKEVNLTNEVMESLSLSDSDHSSHSEDGPNSQSHKPFPHHVSRHTDHKDQSLDLSDGDYASDAPSEIQFGEENRTSSPESLSSSSSSSDSELRSLEESNKTESRGADRTSAPQSLTKVFPQVWDTQEDTTHSVEQEKPYASIREEKEECNYNGEDGCKLQKDLHEPQELRQQIWSLKQQLMNRESQWSQLHSVLQSRVETLVQENQHLQRRLTMGRRSSAPPSYSTYEKSREVTQMMPRVRSATPAFNKPSIHRTPQENANGGSIGTTGSSSRRNSVLSFDNLQNKDLITQGGKGSSFYHHPDHNDAQLTSQTRKDNVREETRYPDGRVERLFWSGSRVIIFRNGTKKEISLDKSVTVTFFNGDVKRTLADGTVIYYYCDAQTTHSTYPSGLEVVQFPNNQREKHHPDGTREISFPDGTVKILHSDGQEESIFPDGTVVKISQHGEKVVEFTNGQREIHTTQYKRRIFPDGTIKTVYTNGRQETKFSSGRVRIKNNEGVIIMDKKST</sequence>
<feature type="region of interest" description="Disordered" evidence="2">
    <location>
        <begin position="698"/>
        <end position="728"/>
    </location>
</feature>
<dbReference type="GO" id="GO:0005814">
    <property type="term" value="C:centriole"/>
    <property type="evidence" value="ECO:0000318"/>
    <property type="project" value="GO_Central"/>
</dbReference>
<comment type="similarity">
    <text evidence="1">Belongs to the TCP10 family.</text>
</comment>
<feature type="compositionally biased region" description="Low complexity" evidence="2">
    <location>
        <begin position="483"/>
        <end position="496"/>
    </location>
</feature>
<dbReference type="GO" id="GO:0061511">
    <property type="term" value="P:centriole elongation"/>
    <property type="evidence" value="ECO:0000318"/>
    <property type="project" value="GO_Central"/>
</dbReference>
<evidence type="ECO:0000259" key="4">
    <source>
        <dbReference type="Pfam" id="PF25779"/>
    </source>
</evidence>
<dbReference type="InterPro" id="IPR009852">
    <property type="entry name" value="CENPJ_C_dom"/>
</dbReference>
<feature type="domain" description="Centromere protein J C-terminal" evidence="3">
    <location>
        <begin position="870"/>
        <end position="900"/>
    </location>
</feature>
<feature type="region of interest" description="Disordered" evidence="2">
    <location>
        <begin position="389"/>
        <end position="409"/>
    </location>
</feature>
<name>A0A8M6YUD2_DANRE</name>
<accession>A0A8M6YUD2</accession>
<evidence type="ECO:0000313" key="6">
    <source>
        <dbReference type="RefSeq" id="XP_017208189.1"/>
    </source>
</evidence>
<dbReference type="GlyGen" id="A0A8M6YUD2">
    <property type="glycosylation" value="1 site"/>
</dbReference>
<feature type="region of interest" description="Disordered" evidence="2">
    <location>
        <begin position="46"/>
        <end position="72"/>
    </location>
</feature>
<evidence type="ECO:0000259" key="3">
    <source>
        <dbReference type="Pfam" id="PF07202"/>
    </source>
</evidence>
<dbReference type="PANTHER" id="PTHR10331">
    <property type="entry name" value="T COMPLEX PROTEIN 10"/>
    <property type="match status" value="1"/>
</dbReference>
<feature type="domain" description="Centromere protein J C-terminal" evidence="3">
    <location>
        <begin position="833"/>
        <end position="866"/>
    </location>
</feature>
<feature type="region of interest" description="Disordered" evidence="2">
    <location>
        <begin position="242"/>
        <end position="373"/>
    </location>
</feature>
<dbReference type="GO" id="GO:0060271">
    <property type="term" value="P:cilium assembly"/>
    <property type="evidence" value="ECO:0000318"/>
    <property type="project" value="GO_Central"/>
</dbReference>
<feature type="compositionally biased region" description="Basic and acidic residues" evidence="2">
    <location>
        <begin position="294"/>
        <end position="313"/>
    </location>
</feature>
<dbReference type="AGR" id="ZFIN:ZDB-GENE-070705-35"/>
<feature type="region of interest" description="Disordered" evidence="2">
    <location>
        <begin position="184"/>
        <end position="216"/>
    </location>
</feature>
<dbReference type="PANTHER" id="PTHR10331:SF28">
    <property type="entry name" value="CENTROMERE PROTEIN J-LIKE"/>
    <property type="match status" value="1"/>
</dbReference>
<feature type="compositionally biased region" description="Polar residues" evidence="2">
    <location>
        <begin position="314"/>
        <end position="325"/>
    </location>
</feature>
<evidence type="ECO:0000256" key="2">
    <source>
        <dbReference type="SAM" id="MobiDB-lite"/>
    </source>
</evidence>
<keyword evidence="5" id="KW-1185">Reference proteome</keyword>
<proteinExistence type="inferred from homology"/>
<evidence type="ECO:0000256" key="1">
    <source>
        <dbReference type="ARBA" id="ARBA00005627"/>
    </source>
</evidence>
<dbReference type="RefSeq" id="XP_073789756.1">
    <property type="nucleotide sequence ID" value="XM_073933655.1"/>
</dbReference>
<feature type="compositionally biased region" description="Basic and acidic residues" evidence="2">
    <location>
        <begin position="497"/>
        <end position="514"/>
    </location>
</feature>
<reference evidence="6" key="1">
    <citation type="submission" date="2025-08" db="UniProtKB">
        <authorList>
            <consortium name="RefSeq"/>
        </authorList>
    </citation>
    <scope>IDENTIFICATION</scope>
    <source>
        <strain evidence="6">Tuebingen</strain>
        <tissue evidence="6">Fibroblasts and whole tissue</tissue>
    </source>
</reference>
<feature type="compositionally biased region" description="Polar residues" evidence="2">
    <location>
        <begin position="46"/>
        <end position="64"/>
    </location>
</feature>
<feature type="compositionally biased region" description="Polar residues" evidence="2">
    <location>
        <begin position="335"/>
        <end position="348"/>
    </location>
</feature>
<feature type="region of interest" description="Disordered" evidence="2">
    <location>
        <begin position="620"/>
        <end position="639"/>
    </location>
</feature>
<dbReference type="OrthoDB" id="10252174at2759"/>
<dbReference type="InterPro" id="IPR047002">
    <property type="entry name" value="Tcp10_C_sf"/>
</dbReference>
<dbReference type="GeneID" id="101884833"/>
<dbReference type="InterPro" id="IPR026581">
    <property type="entry name" value="TCP10L/CENPJ"/>
</dbReference>
<feature type="region of interest" description="Disordered" evidence="2">
    <location>
        <begin position="650"/>
        <end position="682"/>
    </location>
</feature>
<feature type="compositionally biased region" description="Basic residues" evidence="2">
    <location>
        <begin position="272"/>
        <end position="282"/>
    </location>
</feature>
<dbReference type="GO" id="GO:0015631">
    <property type="term" value="F:tubulin binding"/>
    <property type="evidence" value="ECO:0000318"/>
    <property type="project" value="GO_Central"/>
</dbReference>
<protein>
    <submittedName>
        <fullName evidence="6">Uncharacterized protein si:ch211-140l13.3 isoform X1</fullName>
    </submittedName>
</protein>
<feature type="compositionally biased region" description="Basic and acidic residues" evidence="2">
    <location>
        <begin position="425"/>
        <end position="434"/>
    </location>
</feature>
<feature type="compositionally biased region" description="Basic and acidic residues" evidence="2">
    <location>
        <begin position="250"/>
        <end position="263"/>
    </location>
</feature>
<dbReference type="Pfam" id="PF25779">
    <property type="entry name" value="Tubulin-bind_CPAP"/>
    <property type="match status" value="1"/>
</dbReference>
<feature type="domain" description="Centromere protein J C-terminal" evidence="3">
    <location>
        <begin position="724"/>
        <end position="757"/>
    </location>
</feature>
<dbReference type="RefSeq" id="XP_073789755.1">
    <property type="nucleotide sequence ID" value="XM_073933654.1"/>
</dbReference>
<dbReference type="GO" id="GO:0005813">
    <property type="term" value="C:centrosome"/>
    <property type="evidence" value="ECO:0000318"/>
    <property type="project" value="GO_Central"/>
</dbReference>
<dbReference type="Proteomes" id="UP000000437">
    <property type="component" value="Chromosome 20"/>
</dbReference>
<feature type="domain" description="CENPJ tubulin-binding region" evidence="4">
    <location>
        <begin position="209"/>
        <end position="269"/>
    </location>
</feature>
<evidence type="ECO:0000313" key="7">
    <source>
        <dbReference type="ZFIN" id="ZDB-GENE-070705-35"/>
    </source>
</evidence>
<dbReference type="Gene3D" id="2.60.450.20">
    <property type="match status" value="1"/>
</dbReference>
<dbReference type="Pfam" id="PF07202">
    <property type="entry name" value="Tcp10_C"/>
    <property type="match status" value="4"/>
</dbReference>
<evidence type="ECO:0000313" key="5">
    <source>
        <dbReference type="Proteomes" id="UP000000437"/>
    </source>
</evidence>
<feature type="domain" description="Centromere protein J C-terminal" evidence="3">
    <location>
        <begin position="796"/>
        <end position="829"/>
    </location>
</feature>
<dbReference type="AlphaFoldDB" id="A0A8M6YUD2"/>
<gene>
    <name evidence="6 7" type="primary">si:ch211-140l13.3</name>
</gene>
<feature type="compositionally biased region" description="Polar residues" evidence="2">
    <location>
        <begin position="390"/>
        <end position="409"/>
    </location>
</feature>
<dbReference type="InterPro" id="IPR058029">
    <property type="entry name" value="Tubulin-bd_CENPJ"/>
</dbReference>
<organism evidence="5 6">
    <name type="scientific">Danio rerio</name>
    <name type="common">Zebrafish</name>
    <name type="synonym">Brachydanio rerio</name>
    <dbReference type="NCBI Taxonomy" id="7955"/>
    <lineage>
        <taxon>Eukaryota</taxon>
        <taxon>Metazoa</taxon>
        <taxon>Chordata</taxon>
        <taxon>Craniata</taxon>
        <taxon>Vertebrata</taxon>
        <taxon>Euteleostomi</taxon>
        <taxon>Actinopterygii</taxon>
        <taxon>Neopterygii</taxon>
        <taxon>Teleostei</taxon>
        <taxon>Ostariophysi</taxon>
        <taxon>Cypriniformes</taxon>
        <taxon>Danionidae</taxon>
        <taxon>Danioninae</taxon>
        <taxon>Danio</taxon>
    </lineage>
</organism>
<dbReference type="KEGG" id="dre:101884833"/>
<dbReference type="RefSeq" id="XP_017208189.1">
    <property type="nucleotide sequence ID" value="XM_017352700.4"/>
</dbReference>
<dbReference type="ZFIN" id="ZDB-GENE-070705-35">
    <property type="gene designation" value="si:ch211-140l13.3"/>
</dbReference>